<reference evidence="1 2" key="1">
    <citation type="submission" date="2024-06" db="EMBL/GenBank/DDBJ databases">
        <title>Chitinophaga defluvii sp. nov., isolated from municipal sewage.</title>
        <authorList>
            <person name="Zhang L."/>
        </authorList>
    </citation>
    <scope>NUCLEOTIDE SEQUENCE [LARGE SCALE GENOMIC DNA]</scope>
    <source>
        <strain evidence="1 2">H8</strain>
    </source>
</reference>
<proteinExistence type="predicted"/>
<evidence type="ECO:0000313" key="1">
    <source>
        <dbReference type="EMBL" id="MET6996854.1"/>
    </source>
</evidence>
<accession>A0ABV2T1E8</accession>
<gene>
    <name evidence="1" type="ORF">ABR189_05725</name>
</gene>
<comment type="caution">
    <text evidence="1">The sequence shown here is derived from an EMBL/GenBank/DDBJ whole genome shotgun (WGS) entry which is preliminary data.</text>
</comment>
<dbReference type="Proteomes" id="UP001549749">
    <property type="component" value="Unassembled WGS sequence"/>
</dbReference>
<keyword evidence="2" id="KW-1185">Reference proteome</keyword>
<protein>
    <submittedName>
        <fullName evidence="1">Uncharacterized protein</fullName>
    </submittedName>
</protein>
<dbReference type="RefSeq" id="WP_354659495.1">
    <property type="nucleotide sequence ID" value="NZ_JBEXAC010000001.1"/>
</dbReference>
<sequence>MHKRNIEISYPIKLTTEEVTNPYQVIADFCNYDHLHGIRDKQWRLLYATVTGSFHKMHQAEKEGLLRFLQYMEKTLEAVHAIHARKIKDHGEVAIYNSLRESIIQSGKHIPGIDKIFLANTHLQNDHKVSVLYVIANNANKSFDHYHMQIDKYFPEPALLNVMFLKAADVHYYLKAGHLFYANTCKPEKLLFSSRDSFIPIPGKIPIEDVKSAFIEHIAQVPAYFEQAATFRQKQDYKSALLLLHQTTEHLLRAFLTALTGHPIPRQSIYSLLKQTLFVTDEIAAVFTPHQLCVLNSANLSNSGAINCGQMEGVFESVGRLQEVVGRVFEGVV</sequence>
<organism evidence="1 2">
    <name type="scientific">Chitinophaga defluvii</name>
    <dbReference type="NCBI Taxonomy" id="3163343"/>
    <lineage>
        <taxon>Bacteria</taxon>
        <taxon>Pseudomonadati</taxon>
        <taxon>Bacteroidota</taxon>
        <taxon>Chitinophagia</taxon>
        <taxon>Chitinophagales</taxon>
        <taxon>Chitinophagaceae</taxon>
        <taxon>Chitinophaga</taxon>
    </lineage>
</organism>
<dbReference type="Gene3D" id="1.20.120.330">
    <property type="entry name" value="Nucleotidyltransferases domain 2"/>
    <property type="match status" value="1"/>
</dbReference>
<evidence type="ECO:0000313" key="2">
    <source>
        <dbReference type="Proteomes" id="UP001549749"/>
    </source>
</evidence>
<dbReference type="EMBL" id="JBEXAC010000001">
    <property type="protein sequence ID" value="MET6996854.1"/>
    <property type="molecule type" value="Genomic_DNA"/>
</dbReference>
<name>A0ABV2T1E8_9BACT</name>